<protein>
    <submittedName>
        <fullName evidence="2">Uncharacterized protein</fullName>
    </submittedName>
</protein>
<evidence type="ECO:0000313" key="3">
    <source>
        <dbReference type="Proteomes" id="UP000261174"/>
    </source>
</evidence>
<feature type="transmembrane region" description="Helical" evidence="1">
    <location>
        <begin position="31"/>
        <end position="53"/>
    </location>
</feature>
<keyword evidence="1" id="KW-0812">Transmembrane</keyword>
<dbReference type="AlphaFoldDB" id="A0A3E1P335"/>
<gene>
    <name evidence="2" type="ORF">DXN04_15230</name>
</gene>
<name>A0A3E1P335_9BACT</name>
<keyword evidence="1" id="KW-1133">Transmembrane helix</keyword>
<dbReference type="Proteomes" id="UP000261174">
    <property type="component" value="Unassembled WGS sequence"/>
</dbReference>
<comment type="caution">
    <text evidence="2">The sequence shown here is derived from an EMBL/GenBank/DDBJ whole genome shotgun (WGS) entry which is preliminary data.</text>
</comment>
<keyword evidence="1" id="KW-0472">Membrane</keyword>
<keyword evidence="3" id="KW-1185">Reference proteome</keyword>
<accession>A0A3E1P335</accession>
<evidence type="ECO:0000256" key="1">
    <source>
        <dbReference type="SAM" id="Phobius"/>
    </source>
</evidence>
<reference evidence="2 3" key="1">
    <citation type="submission" date="2018-08" db="EMBL/GenBank/DDBJ databases">
        <title>Chitinophaga sp. K20C18050901, a novel bacterium isolated from forest soil.</title>
        <authorList>
            <person name="Wang C."/>
        </authorList>
    </citation>
    <scope>NUCLEOTIDE SEQUENCE [LARGE SCALE GENOMIC DNA]</scope>
    <source>
        <strain evidence="2 3">K20C18050901</strain>
    </source>
</reference>
<feature type="transmembrane region" description="Helical" evidence="1">
    <location>
        <begin position="74"/>
        <end position="107"/>
    </location>
</feature>
<evidence type="ECO:0000313" key="2">
    <source>
        <dbReference type="EMBL" id="RFM34616.1"/>
    </source>
</evidence>
<proteinExistence type="predicted"/>
<feature type="transmembrane region" description="Helical" evidence="1">
    <location>
        <begin position="127"/>
        <end position="146"/>
    </location>
</feature>
<feature type="transmembrane region" description="Helical" evidence="1">
    <location>
        <begin position="217"/>
        <end position="236"/>
    </location>
</feature>
<feature type="transmembrane region" description="Helical" evidence="1">
    <location>
        <begin position="153"/>
        <end position="176"/>
    </location>
</feature>
<sequence length="243" mass="27548">MVVLVGVLIAIGLIGVFTTSKREIIDANFVFPFYGILLFGAGLIFAGFSFIQLGDKSRGIDYLLLPASHLEKFLTTLLITTVGFLLVYHIAFSAATFIGAGIVSLSRGKHTINGYFPDDLKNDMTQLYHWWFMAQGIILLGSAYFPKYSVIKTLFAVFIIVLLIGIVNIAFMSILFHGHLMHWAASAPFFGVAIVEHQQVETYRSVFLESPKWMRDVLYFFWRFILPPALWVLAYFRLKDKEI</sequence>
<dbReference type="EMBL" id="QTJV01000004">
    <property type="protein sequence ID" value="RFM34616.1"/>
    <property type="molecule type" value="Genomic_DNA"/>
</dbReference>
<organism evidence="2 3">
    <name type="scientific">Chitinophaga silvisoli</name>
    <dbReference type="NCBI Taxonomy" id="2291814"/>
    <lineage>
        <taxon>Bacteria</taxon>
        <taxon>Pseudomonadati</taxon>
        <taxon>Bacteroidota</taxon>
        <taxon>Chitinophagia</taxon>
        <taxon>Chitinophagales</taxon>
        <taxon>Chitinophagaceae</taxon>
        <taxon>Chitinophaga</taxon>
    </lineage>
</organism>